<dbReference type="EMBL" id="LNYW01000008">
    <property type="protein sequence ID" value="KTD65976.1"/>
    <property type="molecule type" value="Genomic_DNA"/>
</dbReference>
<feature type="binding site" evidence="5">
    <location>
        <position position="100"/>
    </location>
    <ligand>
        <name>NAD(+)</name>
        <dbReference type="ChEBI" id="CHEBI:57540"/>
    </ligand>
</feature>
<dbReference type="InterPro" id="IPR036291">
    <property type="entry name" value="NAD(P)-bd_dom_sf"/>
</dbReference>
<evidence type="ECO:0000259" key="8">
    <source>
        <dbReference type="Pfam" id="PF02866"/>
    </source>
</evidence>
<feature type="domain" description="Lactate/malate dehydrogenase N-terminal" evidence="7">
    <location>
        <begin position="1"/>
        <end position="142"/>
    </location>
</feature>
<dbReference type="Proteomes" id="UP000054600">
    <property type="component" value="Unassembled WGS sequence"/>
</dbReference>
<sequence>MKIAIIGSGSVGKACAMATVMRGCTREIVLIDRTQPLAKAVATDMQYGAQLSPPVSIYAGDYSDLHGASVIMVTVGVNEKTGGATDRNDPAGRLKLLGTNAAIFREIIPKIVKEAPLASILIVSDPPDPLADVARMVAGHDKVISAGTYLDSLRFRFHIAQHFKVNPADVNALVIGEHGTSSVFLWSGVTIGGRPLAEMLPGDKTSFQKKIEQEVKFANITIIEGNNASQYGIGMVCARIAEIIGRDEQSIIPVGSYHAEYGVTFSLPSVVGSDGINQILQPDMSADEKEALERCAAVLKKSLQGIV</sequence>
<dbReference type="OrthoDB" id="9802969at2"/>
<gene>
    <name evidence="9" type="primary">ldh</name>
    <name evidence="9" type="ORF">Lsha_0183</name>
</gene>
<dbReference type="InterPro" id="IPR015955">
    <property type="entry name" value="Lactate_DH/Glyco_Ohase_4_C"/>
</dbReference>
<dbReference type="Gene3D" id="3.40.50.720">
    <property type="entry name" value="NAD(P)-binding Rossmann-like Domain"/>
    <property type="match status" value="1"/>
</dbReference>
<dbReference type="PIRSF" id="PIRSF000102">
    <property type="entry name" value="Lac_mal_DH"/>
    <property type="match status" value="1"/>
</dbReference>
<feature type="binding site" evidence="5">
    <location>
        <begin position="7"/>
        <end position="12"/>
    </location>
    <ligand>
        <name>NAD(+)</name>
        <dbReference type="ChEBI" id="CHEBI:57540"/>
    </ligand>
</feature>
<evidence type="ECO:0000256" key="5">
    <source>
        <dbReference type="PIRSR" id="PIRSR000102-3"/>
    </source>
</evidence>
<evidence type="ECO:0000256" key="4">
    <source>
        <dbReference type="PIRSR" id="PIRSR000102-1"/>
    </source>
</evidence>
<comment type="caution">
    <text evidence="9">The sequence shown here is derived from an EMBL/GenBank/DDBJ whole genome shotgun (WGS) entry which is preliminary data.</text>
</comment>
<dbReference type="PANTHER" id="PTHR43128">
    <property type="entry name" value="L-2-HYDROXYCARBOXYLATE DEHYDROGENASE (NAD(P)(+))"/>
    <property type="match status" value="1"/>
</dbReference>
<dbReference type="AlphaFoldDB" id="A0A0W0ZA40"/>
<dbReference type="SUPFAM" id="SSF51735">
    <property type="entry name" value="NAD(P)-binding Rossmann-fold domains"/>
    <property type="match status" value="1"/>
</dbReference>
<comment type="function">
    <text evidence="1">Catalyzes the reversible oxidation of malate to oxaloacetate.</text>
</comment>
<dbReference type="GO" id="GO:0004459">
    <property type="term" value="F:L-lactate dehydrogenase (NAD+) activity"/>
    <property type="evidence" value="ECO:0007669"/>
    <property type="project" value="UniProtKB-EC"/>
</dbReference>
<name>A0A0W0ZA40_9GAMM</name>
<keyword evidence="2 6" id="KW-0560">Oxidoreductase</keyword>
<dbReference type="EC" id="1.1.1.27" evidence="9"/>
<dbReference type="GO" id="GO:0006089">
    <property type="term" value="P:lactate metabolic process"/>
    <property type="evidence" value="ECO:0007669"/>
    <property type="project" value="TreeGrafter"/>
</dbReference>
<dbReference type="PRINTS" id="PR00086">
    <property type="entry name" value="LLDHDRGNASE"/>
</dbReference>
<dbReference type="InterPro" id="IPR001236">
    <property type="entry name" value="Lactate/malate_DH_N"/>
</dbReference>
<dbReference type="InterPro" id="IPR022383">
    <property type="entry name" value="Lactate/malate_DH_C"/>
</dbReference>
<dbReference type="RefSeq" id="WP_018577227.1">
    <property type="nucleotide sequence ID" value="NZ_KB892397.1"/>
</dbReference>
<evidence type="ECO:0000256" key="2">
    <source>
        <dbReference type="ARBA" id="ARBA00023002"/>
    </source>
</evidence>
<evidence type="ECO:0000259" key="7">
    <source>
        <dbReference type="Pfam" id="PF00056"/>
    </source>
</evidence>
<organism evidence="9 10">
    <name type="scientific">Legionella shakespearei DSM 23087</name>
    <dbReference type="NCBI Taxonomy" id="1122169"/>
    <lineage>
        <taxon>Bacteria</taxon>
        <taxon>Pseudomonadati</taxon>
        <taxon>Pseudomonadota</taxon>
        <taxon>Gammaproteobacteria</taxon>
        <taxon>Legionellales</taxon>
        <taxon>Legionellaceae</taxon>
        <taxon>Legionella</taxon>
    </lineage>
</organism>
<dbReference type="Pfam" id="PF02866">
    <property type="entry name" value="Ldh_1_C"/>
    <property type="match status" value="1"/>
</dbReference>
<dbReference type="PANTHER" id="PTHR43128:SF16">
    <property type="entry name" value="L-LACTATE DEHYDROGENASE"/>
    <property type="match status" value="1"/>
</dbReference>
<keyword evidence="10" id="KW-1185">Reference proteome</keyword>
<evidence type="ECO:0000313" key="9">
    <source>
        <dbReference type="EMBL" id="KTD65976.1"/>
    </source>
</evidence>
<dbReference type="eggNOG" id="COG0039">
    <property type="taxonomic scope" value="Bacteria"/>
</dbReference>
<dbReference type="STRING" id="1122169.Lsha_0183"/>
<dbReference type="Pfam" id="PF00056">
    <property type="entry name" value="Ldh_1_N"/>
    <property type="match status" value="1"/>
</dbReference>
<dbReference type="InterPro" id="IPR001557">
    <property type="entry name" value="L-lactate/malate_DH"/>
</dbReference>
<reference evidence="9 10" key="1">
    <citation type="submission" date="2015-11" db="EMBL/GenBank/DDBJ databases">
        <title>Genomic analysis of 38 Legionella species identifies large and diverse effector repertoires.</title>
        <authorList>
            <person name="Burstein D."/>
            <person name="Amaro F."/>
            <person name="Zusman T."/>
            <person name="Lifshitz Z."/>
            <person name="Cohen O."/>
            <person name="Gilbert J.A."/>
            <person name="Pupko T."/>
            <person name="Shuman H.A."/>
            <person name="Segal G."/>
        </authorList>
    </citation>
    <scope>NUCLEOTIDE SEQUENCE [LARGE SCALE GENOMIC DNA]</scope>
    <source>
        <strain evidence="9 10">ATCC 49655</strain>
    </source>
</reference>
<feature type="binding site" evidence="5">
    <location>
        <position position="32"/>
    </location>
    <ligand>
        <name>NAD(+)</name>
        <dbReference type="ChEBI" id="CHEBI:57540"/>
    </ligand>
</feature>
<comment type="similarity">
    <text evidence="6">Belongs to the LDH/MDH superfamily.</text>
</comment>
<accession>A0A0W0ZA40</accession>
<evidence type="ECO:0000256" key="1">
    <source>
        <dbReference type="ARBA" id="ARBA00003966"/>
    </source>
</evidence>
<evidence type="ECO:0000256" key="6">
    <source>
        <dbReference type="RuleBase" id="RU003369"/>
    </source>
</evidence>
<dbReference type="SUPFAM" id="SSF56327">
    <property type="entry name" value="LDH C-terminal domain-like"/>
    <property type="match status" value="1"/>
</dbReference>
<evidence type="ECO:0000256" key="3">
    <source>
        <dbReference type="ARBA" id="ARBA00023027"/>
    </source>
</evidence>
<proteinExistence type="inferred from homology"/>
<feature type="domain" description="Lactate/malate dehydrogenase C-terminal" evidence="8">
    <location>
        <begin position="148"/>
        <end position="304"/>
    </location>
</feature>
<evidence type="ECO:0000313" key="10">
    <source>
        <dbReference type="Proteomes" id="UP000054600"/>
    </source>
</evidence>
<dbReference type="PATRIC" id="fig|1122169.6.peg.203"/>
<dbReference type="Gene3D" id="3.90.110.10">
    <property type="entry name" value="Lactate dehydrogenase/glycoside hydrolase, family 4, C-terminal"/>
    <property type="match status" value="1"/>
</dbReference>
<protein>
    <submittedName>
        <fullName evidence="9">L-lactate dehydrogenase</fullName>
        <ecNumber evidence="9">1.1.1.27</ecNumber>
    </submittedName>
</protein>
<keyword evidence="3 5" id="KW-0520">NAD</keyword>
<feature type="active site" description="Proton acceptor" evidence="4">
    <location>
        <position position="178"/>
    </location>
</feature>